<comment type="similarity">
    <text evidence="1 8">Belongs to the Arg-specific ADP-ribosyltransferase family.</text>
</comment>
<dbReference type="SUPFAM" id="SSF56399">
    <property type="entry name" value="ADP-ribosylation"/>
    <property type="match status" value="1"/>
</dbReference>
<dbReference type="AlphaFoldDB" id="A0A814VYY1"/>
<comment type="caution">
    <text evidence="9">The sequence shown here is derived from an EMBL/GenBank/DDBJ whole genome shotgun (WGS) entry which is preliminary data.</text>
</comment>
<accession>A0A814VYY1</accession>
<feature type="repeat" description="NHL" evidence="7">
    <location>
        <begin position="525"/>
        <end position="561"/>
    </location>
</feature>
<dbReference type="PANTHER" id="PTHR24104:SF25">
    <property type="entry name" value="PROTEIN LIN-41"/>
    <property type="match status" value="1"/>
</dbReference>
<dbReference type="PANTHER" id="PTHR24104">
    <property type="entry name" value="E3 UBIQUITIN-PROTEIN LIGASE NHLRC1-RELATED"/>
    <property type="match status" value="1"/>
</dbReference>
<keyword evidence="4" id="KW-0548">Nucleotidyltransferase</keyword>
<keyword evidence="3 8" id="KW-0808">Transferase</keyword>
<sequence length="561" mass="63268">MTTEETEEALKQHALRFSDVIDEPLEFLAPISGYGKMPLVSLEEAVEPLVPILPDVQSHAYVAKQRCKKPADGLTQDESASIMLYTMEWKPREECLYVVLNSTLRASDRQEKLKLWYLYLRLFLNALFRLPPLTISAYRGLKKDMSKSYTEGQTIVWWGFSSCTTTVKVLNSKIFLGTTGERTMFTLQCRSARDIRKHSFFPSEEEVLLMAATQFKVIGYLNQNDLHIIQLEETCPPYPLLQPVPIIIPPKTNSILPVVPNIPVNARWVQNGVTVAGGYGAGHASNQLFWPEGLFFDDNQTMIIVDYGNDRIIQWKIDDINGKVIAGGRGQGNQLDQLNCPTDLLIDNETDSLIICDHGNRRVVRWLRRSGTTKGEILIDNIACRGLAMDDQKYLYISNDEKHEIRRYQIGDKDGTLTAGGNGRGASLNQLNSPTYVFVDRQHAVYVSDKENHRVMKWNKGAKEGIVVAGSQGNGNALTQLRLPMGLFVDTLGTIYVADSSNHRVMRWPQEAKQGTIIMGGNGQGEGANQFNYLRGLSFDRHGNLYVVDYYNHRVQRFAIE</sequence>
<dbReference type="PROSITE" id="PS51996">
    <property type="entry name" value="TR_MART"/>
    <property type="match status" value="1"/>
</dbReference>
<dbReference type="InterPro" id="IPR050952">
    <property type="entry name" value="TRIM-NHL_E3_ligases"/>
</dbReference>
<dbReference type="Gene3D" id="3.90.176.10">
    <property type="entry name" value="Toxin ADP-ribosyltransferase, Chain A, domain 1"/>
    <property type="match status" value="1"/>
</dbReference>
<gene>
    <name evidence="10" type="ORF">JXQ802_LOCUS38499</name>
    <name evidence="9" type="ORF">PYM288_LOCUS24664</name>
</gene>
<dbReference type="Pfam" id="PF01436">
    <property type="entry name" value="NHL"/>
    <property type="match status" value="1"/>
</dbReference>
<dbReference type="Proteomes" id="UP000663854">
    <property type="component" value="Unassembled WGS sequence"/>
</dbReference>
<proteinExistence type="inferred from homology"/>
<protein>
    <recommendedName>
        <fullName evidence="8">NAD(P)(+)--arginine ADP-ribosyltransferase</fullName>
        <ecNumber evidence="8">2.4.2.31</ecNumber>
    </recommendedName>
    <alternativeName>
        <fullName evidence="8">Mono(ADP-ribosyl)transferase</fullName>
    </alternativeName>
</protein>
<dbReference type="GO" id="GO:0000209">
    <property type="term" value="P:protein polyubiquitination"/>
    <property type="evidence" value="ECO:0007669"/>
    <property type="project" value="TreeGrafter"/>
</dbReference>
<evidence type="ECO:0000256" key="2">
    <source>
        <dbReference type="ARBA" id="ARBA00022676"/>
    </source>
</evidence>
<dbReference type="GO" id="GO:0061630">
    <property type="term" value="F:ubiquitin protein ligase activity"/>
    <property type="evidence" value="ECO:0007669"/>
    <property type="project" value="TreeGrafter"/>
</dbReference>
<dbReference type="Proteomes" id="UP000663870">
    <property type="component" value="Unassembled WGS sequence"/>
</dbReference>
<dbReference type="InterPro" id="IPR001258">
    <property type="entry name" value="NHL_repeat"/>
</dbReference>
<evidence type="ECO:0000256" key="8">
    <source>
        <dbReference type="RuleBase" id="RU361228"/>
    </source>
</evidence>
<dbReference type="GO" id="GO:0008270">
    <property type="term" value="F:zinc ion binding"/>
    <property type="evidence" value="ECO:0007669"/>
    <property type="project" value="UniProtKB-KW"/>
</dbReference>
<reference evidence="9" key="1">
    <citation type="submission" date="2021-02" db="EMBL/GenBank/DDBJ databases">
        <authorList>
            <person name="Nowell W R."/>
        </authorList>
    </citation>
    <scope>NUCLEOTIDE SEQUENCE</scope>
</reference>
<evidence type="ECO:0000256" key="7">
    <source>
        <dbReference type="PROSITE-ProRule" id="PRU00504"/>
    </source>
</evidence>
<dbReference type="PROSITE" id="PS51125">
    <property type="entry name" value="NHL"/>
    <property type="match status" value="2"/>
</dbReference>
<keyword evidence="5" id="KW-0677">Repeat</keyword>
<evidence type="ECO:0000313" key="10">
    <source>
        <dbReference type="EMBL" id="CAF1466846.1"/>
    </source>
</evidence>
<keyword evidence="8" id="KW-0520">NAD</keyword>
<feature type="repeat" description="NHL" evidence="7">
    <location>
        <begin position="424"/>
        <end position="461"/>
    </location>
</feature>
<organism evidence="9 11">
    <name type="scientific">Rotaria sordida</name>
    <dbReference type="NCBI Taxonomy" id="392033"/>
    <lineage>
        <taxon>Eukaryota</taxon>
        <taxon>Metazoa</taxon>
        <taxon>Spiralia</taxon>
        <taxon>Gnathifera</taxon>
        <taxon>Rotifera</taxon>
        <taxon>Eurotatoria</taxon>
        <taxon>Bdelloidea</taxon>
        <taxon>Philodinida</taxon>
        <taxon>Philodinidae</taxon>
        <taxon>Rotaria</taxon>
    </lineage>
</organism>
<dbReference type="GO" id="GO:0106274">
    <property type="term" value="F:NAD+-protein-arginine ADP-ribosyltransferase activity"/>
    <property type="evidence" value="ECO:0007669"/>
    <property type="project" value="UniProtKB-EC"/>
</dbReference>
<evidence type="ECO:0000256" key="6">
    <source>
        <dbReference type="ARBA" id="ARBA00047597"/>
    </source>
</evidence>
<evidence type="ECO:0000256" key="5">
    <source>
        <dbReference type="ARBA" id="ARBA00022737"/>
    </source>
</evidence>
<dbReference type="EC" id="2.4.2.31" evidence="8"/>
<dbReference type="InterPro" id="IPR011042">
    <property type="entry name" value="6-blade_b-propeller_TolB-like"/>
</dbReference>
<evidence type="ECO:0000313" key="11">
    <source>
        <dbReference type="Proteomes" id="UP000663854"/>
    </source>
</evidence>
<dbReference type="CDD" id="cd05819">
    <property type="entry name" value="NHL"/>
    <property type="match status" value="1"/>
</dbReference>
<keyword evidence="8" id="KW-0521">NADP</keyword>
<dbReference type="EMBL" id="CAJNOL010002139">
    <property type="protein sequence ID" value="CAF1466846.1"/>
    <property type="molecule type" value="Genomic_DNA"/>
</dbReference>
<dbReference type="Gene3D" id="2.120.10.30">
    <property type="entry name" value="TolB, C-terminal domain"/>
    <property type="match status" value="2"/>
</dbReference>
<dbReference type="GO" id="GO:0016779">
    <property type="term" value="F:nucleotidyltransferase activity"/>
    <property type="evidence" value="ECO:0007669"/>
    <property type="project" value="UniProtKB-KW"/>
</dbReference>
<dbReference type="EMBL" id="CAJNOH010001262">
    <property type="protein sequence ID" value="CAF1197003.1"/>
    <property type="molecule type" value="Genomic_DNA"/>
</dbReference>
<evidence type="ECO:0000313" key="9">
    <source>
        <dbReference type="EMBL" id="CAF1197003.1"/>
    </source>
</evidence>
<evidence type="ECO:0000256" key="4">
    <source>
        <dbReference type="ARBA" id="ARBA00022695"/>
    </source>
</evidence>
<comment type="catalytic activity">
    <reaction evidence="6 8">
        <text>L-arginyl-[protein] + NAD(+) = N(omega)-(ADP-D-ribosyl)-L-arginyl-[protein] + nicotinamide + H(+)</text>
        <dbReference type="Rhea" id="RHEA:19149"/>
        <dbReference type="Rhea" id="RHEA-COMP:10532"/>
        <dbReference type="Rhea" id="RHEA-COMP:15087"/>
        <dbReference type="ChEBI" id="CHEBI:15378"/>
        <dbReference type="ChEBI" id="CHEBI:17154"/>
        <dbReference type="ChEBI" id="CHEBI:29965"/>
        <dbReference type="ChEBI" id="CHEBI:57540"/>
        <dbReference type="ChEBI" id="CHEBI:142554"/>
        <dbReference type="EC" id="2.4.2.31"/>
    </reaction>
</comment>
<dbReference type="InterPro" id="IPR000768">
    <property type="entry name" value="ART"/>
</dbReference>
<evidence type="ECO:0000256" key="3">
    <source>
        <dbReference type="ARBA" id="ARBA00022679"/>
    </source>
</evidence>
<dbReference type="Pfam" id="PF01129">
    <property type="entry name" value="ART"/>
    <property type="match status" value="1"/>
</dbReference>
<evidence type="ECO:0000256" key="1">
    <source>
        <dbReference type="ARBA" id="ARBA00009558"/>
    </source>
</evidence>
<dbReference type="SUPFAM" id="SSF63825">
    <property type="entry name" value="YWTD domain"/>
    <property type="match status" value="1"/>
</dbReference>
<dbReference type="GO" id="GO:0043161">
    <property type="term" value="P:proteasome-mediated ubiquitin-dependent protein catabolic process"/>
    <property type="evidence" value="ECO:0007669"/>
    <property type="project" value="TreeGrafter"/>
</dbReference>
<keyword evidence="12" id="KW-1185">Reference proteome</keyword>
<keyword evidence="2 8" id="KW-0328">Glycosyltransferase</keyword>
<evidence type="ECO:0000313" key="12">
    <source>
        <dbReference type="Proteomes" id="UP000663870"/>
    </source>
</evidence>
<name>A0A814VYY1_9BILA</name>